<dbReference type="AlphaFoldDB" id="A0A6A6ZRV5"/>
<evidence type="ECO:0000259" key="1">
    <source>
        <dbReference type="PROSITE" id="PS50011"/>
    </source>
</evidence>
<sequence>MRALKRISTSKHCCIPRCTVRVLDIVYKRYEGTLYDLVIRGAAFNVQYCLDSVAKAIKHLHSLRIVHCDVKPQNIFVQRMPHGSREPHSWVLGDFDSAHEQGAPIRLKGGLEGWMRPKAGRKNVAELEDDWYSFRKVKGWLARERR</sequence>
<dbReference type="OrthoDB" id="4062651at2759"/>
<dbReference type="EMBL" id="MU006231">
    <property type="protein sequence ID" value="KAF2823820.1"/>
    <property type="molecule type" value="Genomic_DNA"/>
</dbReference>
<gene>
    <name evidence="2" type="ORF">CC86DRAFT_384365</name>
</gene>
<organism evidence="2 3">
    <name type="scientific">Ophiobolus disseminans</name>
    <dbReference type="NCBI Taxonomy" id="1469910"/>
    <lineage>
        <taxon>Eukaryota</taxon>
        <taxon>Fungi</taxon>
        <taxon>Dikarya</taxon>
        <taxon>Ascomycota</taxon>
        <taxon>Pezizomycotina</taxon>
        <taxon>Dothideomycetes</taxon>
        <taxon>Pleosporomycetidae</taxon>
        <taxon>Pleosporales</taxon>
        <taxon>Pleosporineae</taxon>
        <taxon>Phaeosphaeriaceae</taxon>
        <taxon>Ophiobolus</taxon>
    </lineage>
</organism>
<feature type="domain" description="Protein kinase" evidence="1">
    <location>
        <begin position="1"/>
        <end position="146"/>
    </location>
</feature>
<dbReference type="SUPFAM" id="SSF56112">
    <property type="entry name" value="Protein kinase-like (PK-like)"/>
    <property type="match status" value="1"/>
</dbReference>
<keyword evidence="3" id="KW-1185">Reference proteome</keyword>
<name>A0A6A6ZRV5_9PLEO</name>
<protein>
    <recommendedName>
        <fullName evidence="1">Protein kinase domain-containing protein</fullName>
    </recommendedName>
</protein>
<evidence type="ECO:0000313" key="3">
    <source>
        <dbReference type="Proteomes" id="UP000799424"/>
    </source>
</evidence>
<dbReference type="GO" id="GO:0005524">
    <property type="term" value="F:ATP binding"/>
    <property type="evidence" value="ECO:0007669"/>
    <property type="project" value="InterPro"/>
</dbReference>
<accession>A0A6A6ZRV5</accession>
<proteinExistence type="predicted"/>
<dbReference type="Gene3D" id="1.10.510.10">
    <property type="entry name" value="Transferase(Phosphotransferase) domain 1"/>
    <property type="match status" value="1"/>
</dbReference>
<dbReference type="Proteomes" id="UP000799424">
    <property type="component" value="Unassembled WGS sequence"/>
</dbReference>
<dbReference type="InterPro" id="IPR000719">
    <property type="entry name" value="Prot_kinase_dom"/>
</dbReference>
<dbReference type="PROSITE" id="PS00108">
    <property type="entry name" value="PROTEIN_KINASE_ST"/>
    <property type="match status" value="1"/>
</dbReference>
<reference evidence="2" key="1">
    <citation type="journal article" date="2020" name="Stud. Mycol.">
        <title>101 Dothideomycetes genomes: a test case for predicting lifestyles and emergence of pathogens.</title>
        <authorList>
            <person name="Haridas S."/>
            <person name="Albert R."/>
            <person name="Binder M."/>
            <person name="Bloem J."/>
            <person name="Labutti K."/>
            <person name="Salamov A."/>
            <person name="Andreopoulos B."/>
            <person name="Baker S."/>
            <person name="Barry K."/>
            <person name="Bills G."/>
            <person name="Bluhm B."/>
            <person name="Cannon C."/>
            <person name="Castanera R."/>
            <person name="Culley D."/>
            <person name="Daum C."/>
            <person name="Ezra D."/>
            <person name="Gonzalez J."/>
            <person name="Henrissat B."/>
            <person name="Kuo A."/>
            <person name="Liang C."/>
            <person name="Lipzen A."/>
            <person name="Lutzoni F."/>
            <person name="Magnuson J."/>
            <person name="Mondo S."/>
            <person name="Nolan M."/>
            <person name="Ohm R."/>
            <person name="Pangilinan J."/>
            <person name="Park H.-J."/>
            <person name="Ramirez L."/>
            <person name="Alfaro M."/>
            <person name="Sun H."/>
            <person name="Tritt A."/>
            <person name="Yoshinaga Y."/>
            <person name="Zwiers L.-H."/>
            <person name="Turgeon B."/>
            <person name="Goodwin S."/>
            <person name="Spatafora J."/>
            <person name="Crous P."/>
            <person name="Grigoriev I."/>
        </authorList>
    </citation>
    <scope>NUCLEOTIDE SEQUENCE</scope>
    <source>
        <strain evidence="2">CBS 113818</strain>
    </source>
</reference>
<evidence type="ECO:0000313" key="2">
    <source>
        <dbReference type="EMBL" id="KAF2823820.1"/>
    </source>
</evidence>
<dbReference type="GO" id="GO:0004672">
    <property type="term" value="F:protein kinase activity"/>
    <property type="evidence" value="ECO:0007669"/>
    <property type="project" value="InterPro"/>
</dbReference>
<dbReference type="PROSITE" id="PS50011">
    <property type="entry name" value="PROTEIN_KINASE_DOM"/>
    <property type="match status" value="1"/>
</dbReference>
<dbReference type="Pfam" id="PF00069">
    <property type="entry name" value="Pkinase"/>
    <property type="match status" value="1"/>
</dbReference>
<dbReference type="InterPro" id="IPR011009">
    <property type="entry name" value="Kinase-like_dom_sf"/>
</dbReference>
<dbReference type="InterPro" id="IPR008271">
    <property type="entry name" value="Ser/Thr_kinase_AS"/>
</dbReference>